<evidence type="ECO:0000313" key="2">
    <source>
        <dbReference type="EMBL" id="GAH36588.1"/>
    </source>
</evidence>
<feature type="transmembrane region" description="Helical" evidence="1">
    <location>
        <begin position="6"/>
        <end position="39"/>
    </location>
</feature>
<feature type="transmembrane region" description="Helical" evidence="1">
    <location>
        <begin position="84"/>
        <end position="106"/>
    </location>
</feature>
<proteinExistence type="predicted"/>
<keyword evidence="1" id="KW-1133">Transmembrane helix</keyword>
<gene>
    <name evidence="2" type="ORF">S03H2_24242</name>
</gene>
<dbReference type="AlphaFoldDB" id="X1GUA5"/>
<accession>X1GUA5</accession>
<name>X1GUA5_9ZZZZ</name>
<organism evidence="2">
    <name type="scientific">marine sediment metagenome</name>
    <dbReference type="NCBI Taxonomy" id="412755"/>
    <lineage>
        <taxon>unclassified sequences</taxon>
        <taxon>metagenomes</taxon>
        <taxon>ecological metagenomes</taxon>
    </lineage>
</organism>
<evidence type="ECO:0000256" key="1">
    <source>
        <dbReference type="SAM" id="Phobius"/>
    </source>
</evidence>
<dbReference type="InterPro" id="IPR022266">
    <property type="entry name" value="DtrJ-like"/>
</dbReference>
<dbReference type="Pfam" id="PF14348">
    <property type="entry name" value="DtrJ-like"/>
    <property type="match status" value="1"/>
</dbReference>
<dbReference type="NCBIfam" id="TIGR03747">
    <property type="entry name" value="conj_TIGR03747"/>
    <property type="match status" value="1"/>
</dbReference>
<dbReference type="EMBL" id="BARU01013416">
    <property type="protein sequence ID" value="GAH36588.1"/>
    <property type="molecule type" value="Genomic_DNA"/>
</dbReference>
<sequence length="110" mass="12104">MYALAAGYIALTFLVRVVVLVMTLPLFALAAFVAFLDGVVQRDIRRFGAGRESGFVYHRARALIAPLALLPWGIYLSFPISIHPLWILLPSAALLSVAIRVTAATFKKYL</sequence>
<protein>
    <recommendedName>
        <fullName evidence="3">TIGR03747 family integrating conjugative element membrane protein</fullName>
    </recommendedName>
</protein>
<comment type="caution">
    <text evidence="2">The sequence shown here is derived from an EMBL/GenBank/DDBJ whole genome shotgun (WGS) entry which is preliminary data.</text>
</comment>
<evidence type="ECO:0008006" key="3">
    <source>
        <dbReference type="Google" id="ProtNLM"/>
    </source>
</evidence>
<reference evidence="2" key="1">
    <citation type="journal article" date="2014" name="Front. Microbiol.">
        <title>High frequency of phylogenetically diverse reductive dehalogenase-homologous genes in deep subseafloor sedimentary metagenomes.</title>
        <authorList>
            <person name="Kawai M."/>
            <person name="Futagami T."/>
            <person name="Toyoda A."/>
            <person name="Takaki Y."/>
            <person name="Nishi S."/>
            <person name="Hori S."/>
            <person name="Arai W."/>
            <person name="Tsubouchi T."/>
            <person name="Morono Y."/>
            <person name="Uchiyama I."/>
            <person name="Ito T."/>
            <person name="Fujiyama A."/>
            <person name="Inagaki F."/>
            <person name="Takami H."/>
        </authorList>
    </citation>
    <scope>NUCLEOTIDE SEQUENCE</scope>
    <source>
        <strain evidence="2">Expedition CK06-06</strain>
    </source>
</reference>
<keyword evidence="1" id="KW-0812">Transmembrane</keyword>
<keyword evidence="1" id="KW-0472">Membrane</keyword>